<evidence type="ECO:0000313" key="10">
    <source>
        <dbReference type="EMBL" id="CRK85528.1"/>
    </source>
</evidence>
<protein>
    <recommendedName>
        <fullName evidence="7">Ribosomal RNA small subunit methyltransferase A</fullName>
        <ecNumber evidence="7">2.1.1.182</ecNumber>
    </recommendedName>
    <alternativeName>
        <fullName evidence="7">16S rRNA (adenine(1518)-N(6)/adenine(1519)-N(6))-dimethyltransferase</fullName>
    </alternativeName>
    <alternativeName>
        <fullName evidence="7">16S rRNA dimethyladenosine transferase</fullName>
    </alternativeName>
    <alternativeName>
        <fullName evidence="7">16S rRNA dimethylase</fullName>
    </alternativeName>
    <alternativeName>
        <fullName evidence="7">S-adenosylmethionine-6-N', N'-adenosyl(rRNA) dimethyltransferase</fullName>
    </alternativeName>
</protein>
<feature type="binding site" evidence="7 8">
    <location>
        <position position="91"/>
    </location>
    <ligand>
        <name>S-adenosyl-L-methionine</name>
        <dbReference type="ChEBI" id="CHEBI:59789"/>
    </ligand>
</feature>
<reference evidence="11" key="1">
    <citation type="submission" date="2015-05" db="EMBL/GenBank/DDBJ databases">
        <authorList>
            <person name="Manzano-Marin A."/>
        </authorList>
    </citation>
    <scope>NUCLEOTIDE SEQUENCE [LARGE SCALE GENOMIC DNA]</scope>
    <source>
        <strain evidence="11">officinalis</strain>
    </source>
</reference>
<evidence type="ECO:0000256" key="6">
    <source>
        <dbReference type="ARBA" id="ARBA00022884"/>
    </source>
</evidence>
<keyword evidence="5 7" id="KW-0949">S-adenosyl-L-methionine</keyword>
<evidence type="ECO:0000256" key="1">
    <source>
        <dbReference type="ARBA" id="ARBA00022490"/>
    </source>
</evidence>
<evidence type="ECO:0000256" key="8">
    <source>
        <dbReference type="PROSITE-ProRule" id="PRU01026"/>
    </source>
</evidence>
<evidence type="ECO:0000256" key="4">
    <source>
        <dbReference type="ARBA" id="ARBA00022679"/>
    </source>
</evidence>
<keyword evidence="3 7" id="KW-0489">Methyltransferase</keyword>
<dbReference type="GO" id="GO:0005829">
    <property type="term" value="C:cytosol"/>
    <property type="evidence" value="ECO:0007669"/>
    <property type="project" value="TreeGrafter"/>
</dbReference>
<dbReference type="InterPro" id="IPR023165">
    <property type="entry name" value="rRNA_Ade_diMease-like_C"/>
</dbReference>
<accession>A0A0M6W6S1</accession>
<dbReference type="AlphaFoldDB" id="A0A0M6W6S1"/>
<feature type="domain" description="Ribosomal RNA adenine methylase transferase N-terminal" evidence="9">
    <location>
        <begin position="25"/>
        <end position="198"/>
    </location>
</feature>
<feature type="binding site" evidence="7 8">
    <location>
        <position position="45"/>
    </location>
    <ligand>
        <name>S-adenosyl-L-methionine</name>
        <dbReference type="ChEBI" id="CHEBI:59789"/>
    </ligand>
</feature>
<feature type="binding site" evidence="7 8">
    <location>
        <position position="113"/>
    </location>
    <ligand>
        <name>S-adenosyl-L-methionine</name>
        <dbReference type="ChEBI" id="CHEBI:59789"/>
    </ligand>
</feature>
<dbReference type="PANTHER" id="PTHR11727">
    <property type="entry name" value="DIMETHYLADENOSINE TRANSFERASE"/>
    <property type="match status" value="1"/>
</dbReference>
<feature type="binding site" evidence="7 8">
    <location>
        <position position="18"/>
    </location>
    <ligand>
        <name>S-adenosyl-L-methionine</name>
        <dbReference type="ChEBI" id="CHEBI:59789"/>
    </ligand>
</feature>
<dbReference type="HAMAP" id="MF_00607">
    <property type="entry name" value="16SrRNA_methyltr_A"/>
    <property type="match status" value="1"/>
</dbReference>
<keyword evidence="2 7" id="KW-0698">rRNA processing</keyword>
<evidence type="ECO:0000313" key="11">
    <source>
        <dbReference type="Proteomes" id="UP000242301"/>
    </source>
</evidence>
<dbReference type="InterPro" id="IPR020598">
    <property type="entry name" value="rRNA_Ade_methylase_Trfase_N"/>
</dbReference>
<dbReference type="FunFam" id="1.10.8.100:FF:000001">
    <property type="entry name" value="Ribosomal RNA small subunit methyltransferase A"/>
    <property type="match status" value="1"/>
</dbReference>
<dbReference type="SUPFAM" id="SSF53335">
    <property type="entry name" value="S-adenosyl-L-methionine-dependent methyltransferases"/>
    <property type="match status" value="1"/>
</dbReference>
<feature type="binding site" evidence="7 8">
    <location>
        <position position="66"/>
    </location>
    <ligand>
        <name>S-adenosyl-L-methionine</name>
        <dbReference type="ChEBI" id="CHEBI:59789"/>
    </ligand>
</feature>
<dbReference type="Proteomes" id="UP000242301">
    <property type="component" value="Unassembled WGS sequence"/>
</dbReference>
<dbReference type="InterPro" id="IPR020596">
    <property type="entry name" value="rRNA_Ade_Mease_Trfase_CS"/>
</dbReference>
<proteinExistence type="inferred from homology"/>
<dbReference type="InterPro" id="IPR011530">
    <property type="entry name" value="rRNA_adenine_dimethylase"/>
</dbReference>
<dbReference type="Gene3D" id="3.40.50.150">
    <property type="entry name" value="Vaccinia Virus protein VP39"/>
    <property type="match status" value="1"/>
</dbReference>
<comment type="subcellular location">
    <subcellularLocation>
        <location evidence="7">Cytoplasm</location>
    </subcellularLocation>
</comment>
<evidence type="ECO:0000256" key="5">
    <source>
        <dbReference type="ARBA" id="ARBA00022691"/>
    </source>
</evidence>
<dbReference type="Gene3D" id="1.10.8.100">
    <property type="entry name" value="Ribosomal RNA adenine dimethylase-like, domain 2"/>
    <property type="match status" value="1"/>
</dbReference>
<dbReference type="PROSITE" id="PS01131">
    <property type="entry name" value="RRNA_A_DIMETH"/>
    <property type="match status" value="1"/>
</dbReference>
<keyword evidence="4 7" id="KW-0808">Transferase</keyword>
<comment type="function">
    <text evidence="7">Specifically dimethylates two adjacent adenosines (A1518 and A1519) in the loop of a conserved hairpin near the 3'-end of 16S rRNA in the 30S particle. May play a critical role in biogenesis of 30S subunits.</text>
</comment>
<dbReference type="InterPro" id="IPR001737">
    <property type="entry name" value="KsgA/Erm"/>
</dbReference>
<evidence type="ECO:0000256" key="3">
    <source>
        <dbReference type="ARBA" id="ARBA00022603"/>
    </source>
</evidence>
<dbReference type="InterPro" id="IPR029063">
    <property type="entry name" value="SAM-dependent_MTases_sf"/>
</dbReference>
<evidence type="ECO:0000259" key="9">
    <source>
        <dbReference type="SMART" id="SM00650"/>
    </source>
</evidence>
<comment type="similarity">
    <text evidence="7">Belongs to the class I-like SAM-binding methyltransferase superfamily. rRNA adenine N(6)-methyltransferase family. RsmA subfamily.</text>
</comment>
<feature type="binding site" evidence="7 8">
    <location>
        <position position="20"/>
    </location>
    <ligand>
        <name>S-adenosyl-L-methionine</name>
        <dbReference type="ChEBI" id="CHEBI:59789"/>
    </ligand>
</feature>
<keyword evidence="1 7" id="KW-0963">Cytoplasm</keyword>
<sequence length="274" mass="31728">MFNIIKNKYLSRKRFGQNFLIDKIVVDNIVNIINPQSNQLIIEIGPGFGVLTEAVVNLIDKLIVIEIDRDLAMRLNTHMHLKDKLIIIQNDVMKIDFSLFVKQTCDFIRVFGNLPYNISTPLMFHLFSFSHFIIDMVFMLQKEVVNRLIANPGSKDYGRLSVMAQYYCDINKLLDVMPESFIPIPNVDSAIVKLIPRRKKKYFVKNINFLSYITKLAFNQRRKIISNSLNNIINVKELIFLGVDPVARAENISVKEYCKIANYLYNTNLSNTIV</sequence>
<evidence type="ECO:0000256" key="2">
    <source>
        <dbReference type="ARBA" id="ARBA00022552"/>
    </source>
</evidence>
<dbReference type="PROSITE" id="PS51689">
    <property type="entry name" value="SAM_RNA_A_N6_MT"/>
    <property type="match status" value="1"/>
</dbReference>
<gene>
    <name evidence="7 10" type="primary">rsmA</name>
    <name evidence="7" type="synonym">ksgA</name>
    <name evidence="10" type="ORF">SOFFGTOCOR_0082</name>
</gene>
<dbReference type="GO" id="GO:0003723">
    <property type="term" value="F:RNA binding"/>
    <property type="evidence" value="ECO:0007669"/>
    <property type="project" value="UniProtKB-UniRule"/>
</dbReference>
<name>A0A0M6W6S1_9GAMM</name>
<dbReference type="GO" id="GO:0052908">
    <property type="term" value="F:16S rRNA (adenine(1518)-N(6)/adenine(1519)-N(6))-dimethyltransferase activity"/>
    <property type="evidence" value="ECO:0007669"/>
    <property type="project" value="UniProtKB-EC"/>
</dbReference>
<dbReference type="STRING" id="1715285.SOFFGTOCOR_0082"/>
<keyword evidence="6 7" id="KW-0694">RNA-binding</keyword>
<dbReference type="Pfam" id="PF00398">
    <property type="entry name" value="RrnaAD"/>
    <property type="match status" value="1"/>
</dbReference>
<keyword evidence="11" id="KW-1185">Reference proteome</keyword>
<comment type="catalytic activity">
    <reaction evidence="7">
        <text>adenosine(1518)/adenosine(1519) in 16S rRNA + 4 S-adenosyl-L-methionine = N(6)-dimethyladenosine(1518)/N(6)-dimethyladenosine(1519) in 16S rRNA + 4 S-adenosyl-L-homocysteine + 4 H(+)</text>
        <dbReference type="Rhea" id="RHEA:19609"/>
        <dbReference type="Rhea" id="RHEA-COMP:10232"/>
        <dbReference type="Rhea" id="RHEA-COMP:10233"/>
        <dbReference type="ChEBI" id="CHEBI:15378"/>
        <dbReference type="ChEBI" id="CHEBI:57856"/>
        <dbReference type="ChEBI" id="CHEBI:59789"/>
        <dbReference type="ChEBI" id="CHEBI:74411"/>
        <dbReference type="ChEBI" id="CHEBI:74493"/>
        <dbReference type="EC" id="2.1.1.182"/>
    </reaction>
</comment>
<dbReference type="EMBL" id="CVRF01000001">
    <property type="protein sequence ID" value="CRK85528.1"/>
    <property type="molecule type" value="Genomic_DNA"/>
</dbReference>
<evidence type="ECO:0000256" key="7">
    <source>
        <dbReference type="HAMAP-Rule" id="MF_00607"/>
    </source>
</evidence>
<dbReference type="PANTHER" id="PTHR11727:SF7">
    <property type="entry name" value="DIMETHYLADENOSINE TRANSFERASE-RELATED"/>
    <property type="match status" value="1"/>
</dbReference>
<dbReference type="SMART" id="SM00650">
    <property type="entry name" value="rADc"/>
    <property type="match status" value="1"/>
</dbReference>
<organism evidence="10 11">
    <name type="scientific">Candidatus Providencia siddallii</name>
    <dbReference type="NCBI Taxonomy" id="1715285"/>
    <lineage>
        <taxon>Bacteria</taxon>
        <taxon>Pseudomonadati</taxon>
        <taxon>Pseudomonadota</taxon>
        <taxon>Gammaproteobacteria</taxon>
        <taxon>Enterobacterales</taxon>
        <taxon>Morganellaceae</taxon>
        <taxon>Providencia</taxon>
    </lineage>
</organism>
<dbReference type="EC" id="2.1.1.182" evidence="7"/>
<dbReference type="NCBIfam" id="TIGR00755">
    <property type="entry name" value="ksgA"/>
    <property type="match status" value="1"/>
</dbReference>